<dbReference type="AlphaFoldDB" id="A0A6G1GJR9"/>
<protein>
    <submittedName>
        <fullName evidence="1">Uncharacterized protein</fullName>
    </submittedName>
</protein>
<keyword evidence="2" id="KW-1185">Reference proteome</keyword>
<sequence length="402" mass="44481">MSRYHFLSYVQHVSEKKVEMDLSVLHIHMLLDFLVLFLSEVLQLEKFWYLFPKVSSLQIGTFSSGPIIEISSFSVDGSRKLPALLRLGVLGVGRFGTRWTEQVTSRVVPEEERSRRQPYFSTPRRQQMRHGDIGIVQASGDGDASNERFWPSTSPAACCIAFCRPYPLTAEMIHGAHLVPASEPRQALRERAYTYTYCSSSQTKDGGSPGVCYRTGQDRMRMLGARQSSLPYTQRADVTRLHPLYGHLSASLVGTRQGHTLTATGFTAFADSVGLGRVLTLLEVVWWTGGSLGLWQAATSTSFACSKPEGRQIRSRSFTASPAFWPHTAGVVALAALVFFHSILAPANPVAGGPIVLPPRDRIPLVCHPLANHHLHCGVPSPTTRDTQHTLRYLYLAQPPQP</sequence>
<name>A0A6G1GJR9_9PEZI</name>
<organism evidence="1 2">
    <name type="scientific">Aulographum hederae CBS 113979</name>
    <dbReference type="NCBI Taxonomy" id="1176131"/>
    <lineage>
        <taxon>Eukaryota</taxon>
        <taxon>Fungi</taxon>
        <taxon>Dikarya</taxon>
        <taxon>Ascomycota</taxon>
        <taxon>Pezizomycotina</taxon>
        <taxon>Dothideomycetes</taxon>
        <taxon>Pleosporomycetidae</taxon>
        <taxon>Aulographales</taxon>
        <taxon>Aulographaceae</taxon>
    </lineage>
</organism>
<dbReference type="Proteomes" id="UP000800041">
    <property type="component" value="Unassembled WGS sequence"/>
</dbReference>
<dbReference type="EMBL" id="ML977205">
    <property type="protein sequence ID" value="KAF1981195.1"/>
    <property type="molecule type" value="Genomic_DNA"/>
</dbReference>
<evidence type="ECO:0000313" key="1">
    <source>
        <dbReference type="EMBL" id="KAF1981195.1"/>
    </source>
</evidence>
<evidence type="ECO:0000313" key="2">
    <source>
        <dbReference type="Proteomes" id="UP000800041"/>
    </source>
</evidence>
<proteinExistence type="predicted"/>
<reference evidence="1" key="1">
    <citation type="journal article" date="2020" name="Stud. Mycol.">
        <title>101 Dothideomycetes genomes: a test case for predicting lifestyles and emergence of pathogens.</title>
        <authorList>
            <person name="Haridas S."/>
            <person name="Albert R."/>
            <person name="Binder M."/>
            <person name="Bloem J."/>
            <person name="Labutti K."/>
            <person name="Salamov A."/>
            <person name="Andreopoulos B."/>
            <person name="Baker S."/>
            <person name="Barry K."/>
            <person name="Bills G."/>
            <person name="Bluhm B."/>
            <person name="Cannon C."/>
            <person name="Castanera R."/>
            <person name="Culley D."/>
            <person name="Daum C."/>
            <person name="Ezra D."/>
            <person name="Gonzalez J."/>
            <person name="Henrissat B."/>
            <person name="Kuo A."/>
            <person name="Liang C."/>
            <person name="Lipzen A."/>
            <person name="Lutzoni F."/>
            <person name="Magnuson J."/>
            <person name="Mondo S."/>
            <person name="Nolan M."/>
            <person name="Ohm R."/>
            <person name="Pangilinan J."/>
            <person name="Park H.-J."/>
            <person name="Ramirez L."/>
            <person name="Alfaro M."/>
            <person name="Sun H."/>
            <person name="Tritt A."/>
            <person name="Yoshinaga Y."/>
            <person name="Zwiers L.-H."/>
            <person name="Turgeon B."/>
            <person name="Goodwin S."/>
            <person name="Spatafora J."/>
            <person name="Crous P."/>
            <person name="Grigoriev I."/>
        </authorList>
    </citation>
    <scope>NUCLEOTIDE SEQUENCE</scope>
    <source>
        <strain evidence="1">CBS 113979</strain>
    </source>
</reference>
<gene>
    <name evidence="1" type="ORF">K402DRAFT_440874</name>
</gene>
<accession>A0A6G1GJR9</accession>